<name>A0ABR3ZFF3_9PEZI</name>
<dbReference type="SUPFAM" id="SSF57701">
    <property type="entry name" value="Zn2/Cys6 DNA-binding domain"/>
    <property type="match status" value="1"/>
</dbReference>
<feature type="region of interest" description="Disordered" evidence="8">
    <location>
        <begin position="1051"/>
        <end position="1100"/>
    </location>
</feature>
<feature type="compositionally biased region" description="Low complexity" evidence="8">
    <location>
        <begin position="978"/>
        <end position="995"/>
    </location>
</feature>
<feature type="compositionally biased region" description="Basic and acidic residues" evidence="8">
    <location>
        <begin position="162"/>
        <end position="174"/>
    </location>
</feature>
<feature type="compositionally biased region" description="Low complexity" evidence="8">
    <location>
        <begin position="861"/>
        <end position="876"/>
    </location>
</feature>
<accession>A0ABR3ZFF3</accession>
<dbReference type="SMART" id="SM00066">
    <property type="entry name" value="GAL4"/>
    <property type="match status" value="1"/>
</dbReference>
<dbReference type="PANTHER" id="PTHR47540">
    <property type="entry name" value="THIAMINE REPRESSIBLE GENES REGULATORY PROTEIN THI5"/>
    <property type="match status" value="1"/>
</dbReference>
<dbReference type="CDD" id="cd12148">
    <property type="entry name" value="fungal_TF_MHR"/>
    <property type="match status" value="1"/>
</dbReference>
<evidence type="ECO:0000256" key="5">
    <source>
        <dbReference type="ARBA" id="ARBA00023125"/>
    </source>
</evidence>
<evidence type="ECO:0000256" key="6">
    <source>
        <dbReference type="ARBA" id="ARBA00023163"/>
    </source>
</evidence>
<sequence>MGNAVSPAGSDDESGAASSKGWQANDAGSPEGSVHSGDDDQVDVKAEGSVTDGTHLSGTGDAPMPTPVHKRRRVTRACDECRRKKIKCDGKQPCTHCSVYSYECTYDKPSNRRRNPAPQYIEALESRLQRAETLLRKFMPDVDLADPNLDPMVQQEFQNRERARIQAAKQRQEEQQQQQQQTAHAQQQQLQQQQQQRQPGAGGDAPDAEGEELMSMIETMGQLDLTEGGEWDFHGISSGAVFLRRMKENFHGLLGRDSLVPYLARPPRYPGVFSLDSPRSAGSSPWDSSTAPPFYNLPPKEHARTLCYFSLNCATCLLRIVHVPSFFEAFDRLYEKAPDNLGPDDHRALGLLYSVMALGCMYNISEDSDSSNPVHYQAAMEEGLKFYTTARILLQDITECRDLTSLQALLYMILFLQATSNLSGCYSFVGIALRAALRMGLHRNLPHAKLTPIEHESRRRVFYVIRQMDTYVSALLGFPMSLRDEDIDQPLPTEIDDEYITKDGIIQPPPGTPSFYQACNAYTKLMEILAKAIKCVYPVKRFAGGAANNSETPSSSYMVSYAKIKEIERELHAWYEQLPTHWRPSPDGPIEVIRVRTLLRFAYAHVQMMMYRPFLHYLSARVQATHKLDDRYFACAAAAVSISRNIVHIGLEIRKQAVLIGPYWFILYTEFFAILSLVYYALENPDKPGSTEIMADAVSGKAVIATLSKRSMAADRVTAALNTLFDQLPDRLKKGKARPTPPTRKRSAPGPKGGPVAMTGLPSPSGAPKGRRSDELNRGAVLDQHRQAPQHRMSFDAIQQQQQLILQQQQQKQKQQQQQRQQQQQAHQLPHHQQQQQQQAHGIPTAPFAANFQELLPLDIPSATGSPESSGTPSTSHRSAGGYAVHHTPTASIGSGIGLNNAGVTSGGPGVPVSDGSTSATTNPLYKLDAMLFPSSDPFAYPTQPIMDFGLQNLMGDMNGGNSGGGPGSNASGGGNDGHSVPNSASGAGQGQQQQHPDAMQFYTPSMYSEIEGQLLGTVPAYLMQPSGAPAGIDLASEMYSASSLLTLQQAQTHNAQQQQQAAHAHHQQQQQQHHQQHHQHPHIPHQHQQQQHGVDGMFADNNFNDIFASQYQQRM</sequence>
<feature type="region of interest" description="Disordered" evidence="8">
    <location>
        <begin position="1"/>
        <end position="76"/>
    </location>
</feature>
<evidence type="ECO:0000256" key="8">
    <source>
        <dbReference type="SAM" id="MobiDB-lite"/>
    </source>
</evidence>
<feature type="compositionally biased region" description="Low complexity" evidence="8">
    <location>
        <begin position="1051"/>
        <end position="1074"/>
    </location>
</feature>
<keyword evidence="3" id="KW-0862">Zinc</keyword>
<dbReference type="InterPro" id="IPR036864">
    <property type="entry name" value="Zn2-C6_fun-type_DNA-bd_sf"/>
</dbReference>
<feature type="region of interest" description="Disordered" evidence="8">
    <location>
        <begin position="162"/>
        <end position="208"/>
    </location>
</feature>
<organism evidence="10 11">
    <name type="scientific">Sporothrix stenoceras</name>
    <dbReference type="NCBI Taxonomy" id="5173"/>
    <lineage>
        <taxon>Eukaryota</taxon>
        <taxon>Fungi</taxon>
        <taxon>Dikarya</taxon>
        <taxon>Ascomycota</taxon>
        <taxon>Pezizomycotina</taxon>
        <taxon>Sordariomycetes</taxon>
        <taxon>Sordariomycetidae</taxon>
        <taxon>Ophiostomatales</taxon>
        <taxon>Ophiostomataceae</taxon>
        <taxon>Sporothrix</taxon>
    </lineage>
</organism>
<feature type="region of interest" description="Disordered" evidence="8">
    <location>
        <begin position="958"/>
        <end position="996"/>
    </location>
</feature>
<feature type="compositionally biased region" description="Gly residues" evidence="8">
    <location>
        <begin position="958"/>
        <end position="977"/>
    </location>
</feature>
<dbReference type="CDD" id="cd00067">
    <property type="entry name" value="GAL4"/>
    <property type="match status" value="1"/>
</dbReference>
<feature type="compositionally biased region" description="Basic residues" evidence="8">
    <location>
        <begin position="1075"/>
        <end position="1086"/>
    </location>
</feature>
<protein>
    <submittedName>
        <fullName evidence="10">Gypsy retrotransposon integrase-like protein 1</fullName>
    </submittedName>
</protein>
<feature type="region of interest" description="Disordered" evidence="8">
    <location>
        <begin position="816"/>
        <end position="842"/>
    </location>
</feature>
<feature type="compositionally biased region" description="Basic and acidic residues" evidence="8">
    <location>
        <begin position="36"/>
        <end position="46"/>
    </location>
</feature>
<evidence type="ECO:0000256" key="1">
    <source>
        <dbReference type="ARBA" id="ARBA00004123"/>
    </source>
</evidence>
<dbReference type="InterPro" id="IPR001138">
    <property type="entry name" value="Zn2Cys6_DnaBD"/>
</dbReference>
<feature type="compositionally biased region" description="Low complexity" evidence="8">
    <location>
        <begin position="816"/>
        <end position="839"/>
    </location>
</feature>
<gene>
    <name evidence="10" type="primary">GIN1</name>
    <name evidence="10" type="ORF">Sste5346_003207</name>
</gene>
<dbReference type="SMART" id="SM00906">
    <property type="entry name" value="Fungal_trans"/>
    <property type="match status" value="1"/>
</dbReference>
<keyword evidence="11" id="KW-1185">Reference proteome</keyword>
<dbReference type="Pfam" id="PF00172">
    <property type="entry name" value="Zn_clus"/>
    <property type="match status" value="1"/>
</dbReference>
<comment type="caution">
    <text evidence="10">The sequence shown here is derived from an EMBL/GenBank/DDBJ whole genome shotgun (WGS) entry which is preliminary data.</text>
</comment>
<proteinExistence type="predicted"/>
<keyword evidence="5" id="KW-0238">DNA-binding</keyword>
<evidence type="ECO:0000313" key="10">
    <source>
        <dbReference type="EMBL" id="KAL1898800.1"/>
    </source>
</evidence>
<reference evidence="10 11" key="1">
    <citation type="journal article" date="2024" name="IMA Fungus">
        <title>IMA Genome - F19 : A genome assembly and annotation guide to empower mycologists, including annotated draft genome sequences of Ceratocystis pirilliformis, Diaporthe australafricana, Fusarium ophioides, Paecilomyces lecythidis, and Sporothrix stenoceras.</title>
        <authorList>
            <person name="Aylward J."/>
            <person name="Wilson A.M."/>
            <person name="Visagie C.M."/>
            <person name="Spraker J."/>
            <person name="Barnes I."/>
            <person name="Buitendag C."/>
            <person name="Ceriani C."/>
            <person name="Del Mar Angel L."/>
            <person name="du Plessis D."/>
            <person name="Fuchs T."/>
            <person name="Gasser K."/>
            <person name="Kramer D."/>
            <person name="Li W."/>
            <person name="Munsamy K."/>
            <person name="Piso A."/>
            <person name="Price J.L."/>
            <person name="Sonnekus B."/>
            <person name="Thomas C."/>
            <person name="van der Nest A."/>
            <person name="van Dijk A."/>
            <person name="van Heerden A."/>
            <person name="van Vuuren N."/>
            <person name="Yilmaz N."/>
            <person name="Duong T.A."/>
            <person name="van der Merwe N.A."/>
            <person name="Wingfield M.J."/>
            <person name="Wingfield B.D."/>
        </authorList>
    </citation>
    <scope>NUCLEOTIDE SEQUENCE [LARGE SCALE GENOMIC DNA]</scope>
    <source>
        <strain evidence="10 11">CMW 5346</strain>
    </source>
</reference>
<evidence type="ECO:0000256" key="7">
    <source>
        <dbReference type="ARBA" id="ARBA00023242"/>
    </source>
</evidence>
<feature type="domain" description="Zn(2)-C6 fungal-type" evidence="9">
    <location>
        <begin position="77"/>
        <end position="106"/>
    </location>
</feature>
<dbReference type="InterPro" id="IPR051711">
    <property type="entry name" value="Stress_Response_Reg"/>
</dbReference>
<feature type="compositionally biased region" description="Basic residues" evidence="8">
    <location>
        <begin position="733"/>
        <end position="747"/>
    </location>
</feature>
<evidence type="ECO:0000256" key="2">
    <source>
        <dbReference type="ARBA" id="ARBA00022723"/>
    </source>
</evidence>
<keyword evidence="6" id="KW-0804">Transcription</keyword>
<keyword evidence="7" id="KW-0539">Nucleus</keyword>
<evidence type="ECO:0000256" key="3">
    <source>
        <dbReference type="ARBA" id="ARBA00022833"/>
    </source>
</evidence>
<dbReference type="Proteomes" id="UP001583186">
    <property type="component" value="Unassembled WGS sequence"/>
</dbReference>
<feature type="region of interest" description="Disordered" evidence="8">
    <location>
        <begin position="859"/>
        <end position="889"/>
    </location>
</feature>
<dbReference type="PROSITE" id="PS50048">
    <property type="entry name" value="ZN2_CY6_FUNGAL_2"/>
    <property type="match status" value="1"/>
</dbReference>
<comment type="subcellular location">
    <subcellularLocation>
        <location evidence="1">Nucleus</location>
    </subcellularLocation>
</comment>
<evidence type="ECO:0000256" key="4">
    <source>
        <dbReference type="ARBA" id="ARBA00023015"/>
    </source>
</evidence>
<keyword evidence="2" id="KW-0479">Metal-binding</keyword>
<dbReference type="PANTHER" id="PTHR47540:SF1">
    <property type="entry name" value="ACTIVATOR OF STRESS GENES 1-RELATED"/>
    <property type="match status" value="1"/>
</dbReference>
<keyword evidence="4" id="KW-0805">Transcription regulation</keyword>
<feature type="region of interest" description="Disordered" evidence="8">
    <location>
        <begin position="730"/>
        <end position="774"/>
    </location>
</feature>
<evidence type="ECO:0000259" key="9">
    <source>
        <dbReference type="PROSITE" id="PS50048"/>
    </source>
</evidence>
<evidence type="ECO:0000313" key="11">
    <source>
        <dbReference type="Proteomes" id="UP001583186"/>
    </source>
</evidence>
<feature type="compositionally biased region" description="Low complexity" evidence="8">
    <location>
        <begin position="175"/>
        <end position="199"/>
    </location>
</feature>
<dbReference type="PROSITE" id="PS00463">
    <property type="entry name" value="ZN2_CY6_FUNGAL_1"/>
    <property type="match status" value="1"/>
</dbReference>
<dbReference type="InterPro" id="IPR007219">
    <property type="entry name" value="XnlR_reg_dom"/>
</dbReference>
<dbReference type="Pfam" id="PF04082">
    <property type="entry name" value="Fungal_trans"/>
    <property type="match status" value="1"/>
</dbReference>
<dbReference type="Gene3D" id="4.10.240.10">
    <property type="entry name" value="Zn(2)-C6 fungal-type DNA-binding domain"/>
    <property type="match status" value="1"/>
</dbReference>
<dbReference type="EMBL" id="JAWCUI010000014">
    <property type="protein sequence ID" value="KAL1898800.1"/>
    <property type="molecule type" value="Genomic_DNA"/>
</dbReference>